<accession>A0A1W2THT1</accession>
<name>A0A1W2THT1_ROSNE</name>
<evidence type="ECO:0000313" key="6">
    <source>
        <dbReference type="EMBL" id="GAP87675.1"/>
    </source>
</evidence>
<dbReference type="Proteomes" id="UP000054516">
    <property type="component" value="Unassembled WGS sequence"/>
</dbReference>
<dbReference type="STRING" id="77044.A0A1W2THT1"/>
<organism evidence="6">
    <name type="scientific">Rosellinia necatrix</name>
    <name type="common">White root-rot fungus</name>
    <dbReference type="NCBI Taxonomy" id="77044"/>
    <lineage>
        <taxon>Eukaryota</taxon>
        <taxon>Fungi</taxon>
        <taxon>Dikarya</taxon>
        <taxon>Ascomycota</taxon>
        <taxon>Pezizomycotina</taxon>
        <taxon>Sordariomycetes</taxon>
        <taxon>Xylariomycetidae</taxon>
        <taxon>Xylariales</taxon>
        <taxon>Xylariaceae</taxon>
        <taxon>Rosellinia</taxon>
    </lineage>
</organism>
<dbReference type="InterPro" id="IPR019186">
    <property type="entry name" value="Nucleolar_protein_12"/>
</dbReference>
<dbReference type="Pfam" id="PF09805">
    <property type="entry name" value="Nop25"/>
    <property type="match status" value="1"/>
</dbReference>
<dbReference type="EMBL" id="DF977454">
    <property type="protein sequence ID" value="GAP87675.1"/>
    <property type="molecule type" value="Genomic_DNA"/>
</dbReference>
<reference evidence="6" key="1">
    <citation type="submission" date="2016-03" db="EMBL/GenBank/DDBJ databases">
        <title>Draft genome sequence of Rosellinia necatrix.</title>
        <authorList>
            <person name="Kanematsu S."/>
        </authorList>
    </citation>
    <scope>NUCLEOTIDE SEQUENCE [LARGE SCALE GENOMIC DNA]</scope>
    <source>
        <strain evidence="6">W97</strain>
    </source>
</reference>
<evidence type="ECO:0000256" key="5">
    <source>
        <dbReference type="SAM" id="MobiDB-lite"/>
    </source>
</evidence>
<proteinExistence type="inferred from homology"/>
<feature type="compositionally biased region" description="Basic residues" evidence="5">
    <location>
        <begin position="214"/>
        <end position="224"/>
    </location>
</feature>
<sequence>MFAHPRPKKVLAPPPKKRKRHHTIEEIKFDNEARADYLTGFHKRKLQRIKHAQEQAAEQARQEKIEARKQIREDRKREVEEHVQGVQNALKQAAQAGYIDSDGDGTSDDGTTEEWGGFQDAPARQDLLDHEEEYIDEDRFTTVTVESVNVTKDGLTSSRPDEEDSANGEGTIDLHMKAAAERGKGHDKGRLATKKKPKFRYETKLERQITNIKQKAKNKRRPRD</sequence>
<feature type="compositionally biased region" description="Basic residues" evidence="5">
    <location>
        <begin position="1"/>
        <end position="22"/>
    </location>
</feature>
<dbReference type="PANTHER" id="PTHR14577">
    <property type="entry name" value="NUCLEOLAR PROTEIN 12"/>
    <property type="match status" value="1"/>
</dbReference>
<protein>
    <submittedName>
        <fullName evidence="6">Putative rRNA processing protein Rrp17</fullName>
    </submittedName>
</protein>
<gene>
    <name evidence="6" type="ORF">SAMD00023353_0901580</name>
</gene>
<keyword evidence="3" id="KW-0175">Coiled coil</keyword>
<evidence type="ECO:0000256" key="1">
    <source>
        <dbReference type="ARBA" id="ARBA00004604"/>
    </source>
</evidence>
<evidence type="ECO:0000256" key="2">
    <source>
        <dbReference type="ARBA" id="ARBA00007175"/>
    </source>
</evidence>
<feature type="compositionally biased region" description="Basic and acidic residues" evidence="5">
    <location>
        <begin position="60"/>
        <end position="79"/>
    </location>
</feature>
<keyword evidence="4" id="KW-0539">Nucleus</keyword>
<dbReference type="OrthoDB" id="551633at2759"/>
<feature type="region of interest" description="Disordered" evidence="5">
    <location>
        <begin position="151"/>
        <end position="224"/>
    </location>
</feature>
<dbReference type="OMA" id="EWDGFPD"/>
<evidence type="ECO:0000313" key="7">
    <source>
        <dbReference type="Proteomes" id="UP000054516"/>
    </source>
</evidence>
<comment type="subcellular location">
    <subcellularLocation>
        <location evidence="1">Nucleus</location>
        <location evidence="1">Nucleolus</location>
    </subcellularLocation>
</comment>
<feature type="region of interest" description="Disordered" evidence="5">
    <location>
        <begin position="93"/>
        <end position="120"/>
    </location>
</feature>
<evidence type="ECO:0000256" key="4">
    <source>
        <dbReference type="ARBA" id="ARBA00023242"/>
    </source>
</evidence>
<dbReference type="AlphaFoldDB" id="A0A1W2THT1"/>
<comment type="similarity">
    <text evidence="2">Belongs to the RRP17 family.</text>
</comment>
<keyword evidence="7" id="KW-1185">Reference proteome</keyword>
<evidence type="ECO:0000256" key="3">
    <source>
        <dbReference type="ARBA" id="ARBA00023054"/>
    </source>
</evidence>
<dbReference type="GO" id="GO:0005730">
    <property type="term" value="C:nucleolus"/>
    <property type="evidence" value="ECO:0007669"/>
    <property type="project" value="UniProtKB-SubCell"/>
</dbReference>
<feature type="compositionally biased region" description="Acidic residues" evidence="5">
    <location>
        <begin position="101"/>
        <end position="112"/>
    </location>
</feature>
<feature type="compositionally biased region" description="Basic and acidic residues" evidence="5">
    <location>
        <begin position="172"/>
        <end position="190"/>
    </location>
</feature>
<dbReference type="GO" id="GO:0019843">
    <property type="term" value="F:rRNA binding"/>
    <property type="evidence" value="ECO:0007669"/>
    <property type="project" value="TreeGrafter"/>
</dbReference>
<feature type="region of interest" description="Disordered" evidence="5">
    <location>
        <begin position="1"/>
        <end position="24"/>
    </location>
</feature>
<feature type="region of interest" description="Disordered" evidence="5">
    <location>
        <begin position="50"/>
        <end position="79"/>
    </location>
</feature>
<dbReference type="PANTHER" id="PTHR14577:SF0">
    <property type="entry name" value="NUCLEOLAR PROTEIN 12"/>
    <property type="match status" value="1"/>
</dbReference>